<dbReference type="InterPro" id="IPR052025">
    <property type="entry name" value="Xyloglucanase_GH74"/>
</dbReference>
<dbReference type="InterPro" id="IPR002860">
    <property type="entry name" value="BNR_rpt"/>
</dbReference>
<dbReference type="AlphaFoldDB" id="A0A0S7BDQ0"/>
<sequence length="362" mass="39875">MNGGTSLLLGTRKGLLMLEHSAGAWKTVRHAFPGLTVSYSFRDPRSEAIWAALDTGHWGPKLQRSQDGGQTWEEVELPKYPAGAELGDGTPASLSYIWLVAPGGSDQPRRLYLGTEPGGLFISNDGGDHFELVESLWNHPSRKTQWFGGGRPQPGIHSILVDPRDSNHVWVAISVAGVFESWDGGKSWTPRNKGLRADWLPDPTPEVGFDTHLLAANRANPQVMMQQNHVGIYRSEDGGQNWQAAMQENGPARFGFPILMDDGNPDLAWVFPAKSDEQRMAIDEALCVCRTSDGGRSWQTLREGLPQKNCYDYALRHAADRAGKDLVFGTNSGNLFLSEDDGEHWECLGTNYPLIYSARFGG</sequence>
<dbReference type="RefSeq" id="WP_075072006.1">
    <property type="nucleotide sequence ID" value="NZ_DF967972.1"/>
</dbReference>
<dbReference type="GO" id="GO:0010411">
    <property type="term" value="P:xyloglucan metabolic process"/>
    <property type="evidence" value="ECO:0007669"/>
    <property type="project" value="TreeGrafter"/>
</dbReference>
<evidence type="ECO:0000313" key="1">
    <source>
        <dbReference type="EMBL" id="GAP12595.1"/>
    </source>
</evidence>
<dbReference type="Gene3D" id="2.130.10.10">
    <property type="entry name" value="YVTN repeat-like/Quinoprotein amine dehydrogenase"/>
    <property type="match status" value="1"/>
</dbReference>
<dbReference type="PANTHER" id="PTHR43739:SF5">
    <property type="entry name" value="EXO-ALPHA-SIALIDASE"/>
    <property type="match status" value="1"/>
</dbReference>
<reference evidence="1" key="1">
    <citation type="submission" date="2015-07" db="EMBL/GenBank/DDBJ databases">
        <title>Draft Genome Sequences of Anaerolinea thermolimosa IMO-1, Bellilinea caldifistulae GOMI-1, Leptolinea tardivitalis YMTK-2, Levilinea saccharolytica KIBI-1,Longilinea arvoryzae KOME-1, Previously Described as Members of the Anaerolineaceae (Chloroflexi).</title>
        <authorList>
            <person name="Sekiguchi Y."/>
            <person name="Ohashi A."/>
            <person name="Matsuura N."/>
            <person name="Tourlousse M.D."/>
        </authorList>
    </citation>
    <scope>NUCLEOTIDE SEQUENCE [LARGE SCALE GENOMIC DNA]</scope>
    <source>
        <strain evidence="1">KOME-1</strain>
    </source>
</reference>
<evidence type="ECO:0000313" key="2">
    <source>
        <dbReference type="Proteomes" id="UP000055060"/>
    </source>
</evidence>
<keyword evidence="2" id="KW-1185">Reference proteome</keyword>
<dbReference type="PANTHER" id="PTHR43739">
    <property type="entry name" value="XYLOGLUCANASE (EUROFUNG)"/>
    <property type="match status" value="1"/>
</dbReference>
<dbReference type="Pfam" id="PF02012">
    <property type="entry name" value="BNR"/>
    <property type="match status" value="1"/>
</dbReference>
<protein>
    <submittedName>
        <fullName evidence="1">Protein containg BNR/Asp-box repeat</fullName>
    </submittedName>
</protein>
<dbReference type="CDD" id="cd15482">
    <property type="entry name" value="Sialidase_non-viral"/>
    <property type="match status" value="1"/>
</dbReference>
<dbReference type="SUPFAM" id="SSF110296">
    <property type="entry name" value="Oligoxyloglucan reducing end-specific cellobiohydrolase"/>
    <property type="match status" value="1"/>
</dbReference>
<dbReference type="InterPro" id="IPR015943">
    <property type="entry name" value="WD40/YVTN_repeat-like_dom_sf"/>
</dbReference>
<dbReference type="EMBL" id="DF967972">
    <property type="protein sequence ID" value="GAP12595.1"/>
    <property type="molecule type" value="Genomic_DNA"/>
</dbReference>
<dbReference type="STRING" id="360412.LARV_00331"/>
<accession>A0A0S7BDQ0</accession>
<gene>
    <name evidence="1" type="ORF">LARV_00331</name>
</gene>
<organism evidence="1">
    <name type="scientific">Longilinea arvoryzae</name>
    <dbReference type="NCBI Taxonomy" id="360412"/>
    <lineage>
        <taxon>Bacteria</taxon>
        <taxon>Bacillati</taxon>
        <taxon>Chloroflexota</taxon>
        <taxon>Anaerolineae</taxon>
        <taxon>Anaerolineales</taxon>
        <taxon>Anaerolineaceae</taxon>
        <taxon>Longilinea</taxon>
    </lineage>
</organism>
<proteinExistence type="predicted"/>
<dbReference type="OrthoDB" id="9757947at2"/>
<dbReference type="Proteomes" id="UP000055060">
    <property type="component" value="Unassembled WGS sequence"/>
</dbReference>
<name>A0A0S7BDQ0_9CHLR</name>